<dbReference type="GO" id="GO:0046872">
    <property type="term" value="F:metal ion binding"/>
    <property type="evidence" value="ECO:0007669"/>
    <property type="project" value="UniProtKB-KW"/>
</dbReference>
<proteinExistence type="predicted"/>
<evidence type="ECO:0000259" key="3">
    <source>
        <dbReference type="Pfam" id="PF07969"/>
    </source>
</evidence>
<dbReference type="PANTHER" id="PTHR32027">
    <property type="entry name" value="CYTOSINE DEAMINASE"/>
    <property type="match status" value="1"/>
</dbReference>
<evidence type="ECO:0000313" key="4">
    <source>
        <dbReference type="EMBL" id="PYB76183.1"/>
    </source>
</evidence>
<dbReference type="FunFam" id="3.20.20.140:FF:000019">
    <property type="entry name" value="Cytosine deaminase"/>
    <property type="match status" value="1"/>
</dbReference>
<dbReference type="InterPro" id="IPR011059">
    <property type="entry name" value="Metal-dep_hydrolase_composite"/>
</dbReference>
<accession>A0A2V4HQ47</accession>
<dbReference type="AlphaFoldDB" id="A0A2V4HQ47"/>
<evidence type="ECO:0000256" key="1">
    <source>
        <dbReference type="ARBA" id="ARBA00022723"/>
    </source>
</evidence>
<dbReference type="SUPFAM" id="SSF51556">
    <property type="entry name" value="Metallo-dependent hydrolases"/>
    <property type="match status" value="1"/>
</dbReference>
<organism evidence="4 5">
    <name type="scientific">Pseudomonas soli</name>
    <dbReference type="NCBI Taxonomy" id="1306993"/>
    <lineage>
        <taxon>Bacteria</taxon>
        <taxon>Pseudomonadati</taxon>
        <taxon>Pseudomonadota</taxon>
        <taxon>Gammaproteobacteria</taxon>
        <taxon>Pseudomonadales</taxon>
        <taxon>Pseudomonadaceae</taxon>
        <taxon>Pseudomonas</taxon>
    </lineage>
</organism>
<dbReference type="Pfam" id="PF07969">
    <property type="entry name" value="Amidohydro_3"/>
    <property type="match status" value="1"/>
</dbReference>
<sequence length="407" mass="44157">MDLIFRNVRIDDAKPLMDVAVRNGKITDIAQTITATANQEIQGNGNVLVPGFVEAHLHLEKANVMQRKANRSGTLKEAIAVTAALKPTLTRDDIRERSVQVLRALVQAGTTHVRAHAEFDPAQGFTGLDVVLELRETLRDVIDIQVVAFPQEGILKLPGMKAMMVEAMERGADVVGGIPYNDVSPLEHIDFVFDLAQRYGKDIDLHQDFADDAEHMTIEYVARRTLAAGYQGRVSVGHLTSLAAVEPARQARIIALLREAGISVMCLPATDLHLGARGDSHNVRRTLTPVRALRDGGVNVCLATNNIRNAFTPYGTGDLLHIAQLAIPACHLGGADDQATVLPMLTSNPAKALGLQNHGLAVGNDADLVLMDTHRVSDVILDLPARLMVLKRGRVVATAEHRRSVVF</sequence>
<evidence type="ECO:0000256" key="2">
    <source>
        <dbReference type="ARBA" id="ARBA00022801"/>
    </source>
</evidence>
<dbReference type="GO" id="GO:0019239">
    <property type="term" value="F:deaminase activity"/>
    <property type="evidence" value="ECO:0007669"/>
    <property type="project" value="UniProtKB-ARBA"/>
</dbReference>
<keyword evidence="2" id="KW-0378">Hydrolase</keyword>
<dbReference type="Gene3D" id="3.20.20.140">
    <property type="entry name" value="Metal-dependent hydrolases"/>
    <property type="match status" value="1"/>
</dbReference>
<dbReference type="Proteomes" id="UP000247620">
    <property type="component" value="Unassembled WGS sequence"/>
</dbReference>
<dbReference type="EMBL" id="QJRO01000020">
    <property type="protein sequence ID" value="PYB76183.1"/>
    <property type="molecule type" value="Genomic_DNA"/>
</dbReference>
<evidence type="ECO:0000313" key="5">
    <source>
        <dbReference type="Proteomes" id="UP000247620"/>
    </source>
</evidence>
<dbReference type="GO" id="GO:0016814">
    <property type="term" value="F:hydrolase activity, acting on carbon-nitrogen (but not peptide) bonds, in cyclic amidines"/>
    <property type="evidence" value="ECO:0007669"/>
    <property type="project" value="TreeGrafter"/>
</dbReference>
<keyword evidence="1" id="KW-0479">Metal-binding</keyword>
<dbReference type="Gene3D" id="2.30.40.10">
    <property type="entry name" value="Urease, subunit C, domain 1"/>
    <property type="match status" value="1"/>
</dbReference>
<feature type="domain" description="Amidohydrolase 3" evidence="3">
    <location>
        <begin position="75"/>
        <end position="396"/>
    </location>
</feature>
<dbReference type="InterPro" id="IPR013108">
    <property type="entry name" value="Amidohydro_3"/>
</dbReference>
<dbReference type="InterPro" id="IPR052349">
    <property type="entry name" value="Metallo-hydrolase_Enzymes"/>
</dbReference>
<dbReference type="PANTHER" id="PTHR32027:SF9">
    <property type="entry name" value="BLL3847 PROTEIN"/>
    <property type="match status" value="1"/>
</dbReference>
<comment type="caution">
    <text evidence="4">The sequence shown here is derived from an EMBL/GenBank/DDBJ whole genome shotgun (WGS) entry which is preliminary data.</text>
</comment>
<gene>
    <name evidence="4" type="ORF">DMX07_21835</name>
</gene>
<dbReference type="RefSeq" id="WP_110703497.1">
    <property type="nucleotide sequence ID" value="NZ_QJRO01000020.1"/>
</dbReference>
<dbReference type="SUPFAM" id="SSF51338">
    <property type="entry name" value="Composite domain of metallo-dependent hydrolases"/>
    <property type="match status" value="1"/>
</dbReference>
<name>A0A2V4HQ47_9PSED</name>
<dbReference type="InterPro" id="IPR032466">
    <property type="entry name" value="Metal_Hydrolase"/>
</dbReference>
<protein>
    <submittedName>
        <fullName evidence="4">N-acyl-D-amino-acid deacylase</fullName>
    </submittedName>
</protein>
<reference evidence="4 5" key="1">
    <citation type="submission" date="2018-06" db="EMBL/GenBank/DDBJ databases">
        <title>Pseudomonas diversity within urban Lake Michigan freshwaters.</title>
        <authorList>
            <person name="Batrich M."/>
            <person name="Hatzopoulos T."/>
            <person name="Putonti C."/>
        </authorList>
    </citation>
    <scope>NUCLEOTIDE SEQUENCE [LARGE SCALE GENOMIC DNA]</scope>
    <source>
        <strain evidence="4 5">LBp-160603</strain>
    </source>
</reference>
<dbReference type="CDD" id="cd01293">
    <property type="entry name" value="Bact_CD"/>
    <property type="match status" value="1"/>
</dbReference>